<dbReference type="Proteomes" id="UP000297918">
    <property type="component" value="Unassembled WGS sequence"/>
</dbReference>
<evidence type="ECO:0000313" key="2">
    <source>
        <dbReference type="EMBL" id="TGK94338.1"/>
    </source>
</evidence>
<dbReference type="Proteomes" id="UP000297394">
    <property type="component" value="Unassembled WGS sequence"/>
</dbReference>
<proteinExistence type="predicted"/>
<dbReference type="RefSeq" id="WP_135674939.1">
    <property type="nucleotide sequence ID" value="NZ_RQFL01000008.1"/>
</dbReference>
<accession>A0A4R9IQN9</accession>
<evidence type="ECO:0000313" key="1">
    <source>
        <dbReference type="EMBL" id="TGK79229.1"/>
    </source>
</evidence>
<protein>
    <submittedName>
        <fullName evidence="1">Uncharacterized protein</fullName>
    </submittedName>
</protein>
<name>A0A4R9IQN9_9LEPT</name>
<dbReference type="EMBL" id="RQFM01000031">
    <property type="protein sequence ID" value="TGK79229.1"/>
    <property type="molecule type" value="Genomic_DNA"/>
</dbReference>
<organism evidence="1 3">
    <name type="scientific">Leptospira bourretii</name>
    <dbReference type="NCBI Taxonomy" id="2484962"/>
    <lineage>
        <taxon>Bacteria</taxon>
        <taxon>Pseudomonadati</taxon>
        <taxon>Spirochaetota</taxon>
        <taxon>Spirochaetia</taxon>
        <taxon>Leptospirales</taxon>
        <taxon>Leptospiraceae</taxon>
        <taxon>Leptospira</taxon>
    </lineage>
</organism>
<dbReference type="AlphaFoldDB" id="A0A4R9IQN9"/>
<reference evidence="2" key="1">
    <citation type="submission" date="2018-10" db="EMBL/GenBank/DDBJ databases">
        <authorList>
            <person name="Vincent A.T."/>
            <person name="Schiettekatte O."/>
            <person name="Bourhy P."/>
            <person name="Veyrier F.J."/>
            <person name="Picardeau M."/>
        </authorList>
    </citation>
    <scope>NUCLEOTIDE SEQUENCE</scope>
    <source>
        <strain evidence="2">201800281</strain>
    </source>
</reference>
<keyword evidence="4" id="KW-1185">Reference proteome</keyword>
<evidence type="ECO:0000313" key="4">
    <source>
        <dbReference type="Proteomes" id="UP000297918"/>
    </source>
</evidence>
<evidence type="ECO:0000313" key="3">
    <source>
        <dbReference type="Proteomes" id="UP000297394"/>
    </source>
</evidence>
<sequence length="132" mass="14824">MKPFFIFIFLLCACSTPPKKIEYSPSSQTGCIKIQEVKARLTCIGRLVKQLEGIRNAVISVEVENLERIDSEYINTKETYCFTSYETGEKYLCFETQVAKYDPTTLGKIYSFGVKFGFGFLVGIVTGIGISN</sequence>
<dbReference type="OrthoDB" id="9911359at2"/>
<dbReference type="EMBL" id="RQFL01000008">
    <property type="protein sequence ID" value="TGK94338.1"/>
    <property type="molecule type" value="Genomic_DNA"/>
</dbReference>
<comment type="caution">
    <text evidence="1">The sequence shown here is derived from an EMBL/GenBank/DDBJ whole genome shotgun (WGS) entry which is preliminary data.</text>
</comment>
<reference evidence="3 4" key="2">
    <citation type="journal article" date="2019" name="PLoS Negl. Trop. Dis.">
        <title>Revisiting the worldwide diversity of Leptospira species in the environment.</title>
        <authorList>
            <person name="Vincent A.T."/>
            <person name="Schiettekatte O."/>
            <person name="Bourhy P."/>
            <person name="Veyrier F.J."/>
            <person name="Picardeau M."/>
        </authorList>
    </citation>
    <scope>NUCLEOTIDE SEQUENCE [LARGE SCALE GENOMIC DNA]</scope>
    <source>
        <strain evidence="1 3">201800280</strain>
        <strain evidence="4">201800281</strain>
    </source>
</reference>
<gene>
    <name evidence="1" type="ORF">EHQ23_19435</name>
    <name evidence="2" type="ORF">EHQ26_03120</name>
</gene>